<keyword evidence="3" id="KW-0963">Cytoplasm</keyword>
<dbReference type="Pfam" id="PF14892">
    <property type="entry name" value="PIRC1_2"/>
    <property type="match status" value="1"/>
</dbReference>
<evidence type="ECO:0000256" key="3">
    <source>
        <dbReference type="ARBA" id="ARBA00022490"/>
    </source>
</evidence>
<accession>A0A7R8D633</accession>
<dbReference type="EMBL" id="HG994588">
    <property type="protein sequence ID" value="CAF3040968.1"/>
    <property type="molecule type" value="Genomic_DNA"/>
</dbReference>
<evidence type="ECO:0000256" key="4">
    <source>
        <dbReference type="ARBA" id="ARBA00023212"/>
    </source>
</evidence>
<evidence type="ECO:0000256" key="5">
    <source>
        <dbReference type="ARBA" id="ARBA00023273"/>
    </source>
</evidence>
<evidence type="ECO:0000313" key="8">
    <source>
        <dbReference type="Proteomes" id="UP000675881"/>
    </source>
</evidence>
<sequence>MMLIKKNLMNEQNILFDDWKPRKAIFGDVSRENPFIQFTKEDIEKYRRYESEKNIPSRFKGITTALSRSLYEPLKPNQILYETTYNCYGKYPPNVHTIPYGYYGLNTRFTNKKAYHGNYRNHSFNC</sequence>
<dbReference type="PANTHER" id="PTHR20899:SF1">
    <property type="entry name" value="PIERCER OF MICROTUBULE WALL 1 PROTEIN"/>
    <property type="match status" value="1"/>
</dbReference>
<dbReference type="AlphaFoldDB" id="A0A7R8D633"/>
<dbReference type="Proteomes" id="UP000675881">
    <property type="component" value="Chromosome 9"/>
</dbReference>
<comment type="subcellular location">
    <subcellularLocation>
        <location evidence="1">Cell projection</location>
        <location evidence="1">Cilium</location>
    </subcellularLocation>
    <subcellularLocation>
        <location evidence="2">Cytoplasm</location>
        <location evidence="2">Cytoskeleton</location>
    </subcellularLocation>
</comment>
<keyword evidence="8" id="KW-1185">Reference proteome</keyword>
<evidence type="ECO:0000256" key="6">
    <source>
        <dbReference type="ARBA" id="ARBA00038014"/>
    </source>
</evidence>
<dbReference type="GO" id="GO:0035082">
    <property type="term" value="P:axoneme assembly"/>
    <property type="evidence" value="ECO:0007669"/>
    <property type="project" value="InterPro"/>
</dbReference>
<dbReference type="PANTHER" id="PTHR20899">
    <property type="entry name" value="PIERCE HOMOLOG"/>
    <property type="match status" value="1"/>
</dbReference>
<evidence type="ECO:0000256" key="2">
    <source>
        <dbReference type="ARBA" id="ARBA00004245"/>
    </source>
</evidence>
<dbReference type="GO" id="GO:0005879">
    <property type="term" value="C:axonemal microtubule"/>
    <property type="evidence" value="ECO:0007669"/>
    <property type="project" value="InterPro"/>
</dbReference>
<keyword evidence="4" id="KW-0206">Cytoskeleton</keyword>
<evidence type="ECO:0000313" key="7">
    <source>
        <dbReference type="EMBL" id="CAF3040968.1"/>
    </source>
</evidence>
<protein>
    <submittedName>
        <fullName evidence="7">(salmon louse) hypothetical protein</fullName>
    </submittedName>
</protein>
<reference evidence="7" key="1">
    <citation type="submission" date="2021-02" db="EMBL/GenBank/DDBJ databases">
        <authorList>
            <person name="Bekaert M."/>
        </authorList>
    </citation>
    <scope>NUCLEOTIDE SEQUENCE</scope>
    <source>
        <strain evidence="7">IoA-00</strain>
    </source>
</reference>
<keyword evidence="5" id="KW-0966">Cell projection</keyword>
<dbReference type="OrthoDB" id="546383at2759"/>
<proteinExistence type="inferred from homology"/>
<comment type="similarity">
    <text evidence="6">Belongs to the PIERCE1 family.</text>
</comment>
<dbReference type="InterPro" id="IPR026507">
    <property type="entry name" value="PIRC1/2"/>
</dbReference>
<name>A0A7R8D633_LEPSM</name>
<evidence type="ECO:0000256" key="1">
    <source>
        <dbReference type="ARBA" id="ARBA00004138"/>
    </source>
</evidence>
<organism evidence="7 8">
    <name type="scientific">Lepeophtheirus salmonis</name>
    <name type="common">Salmon louse</name>
    <name type="synonym">Caligus salmonis</name>
    <dbReference type="NCBI Taxonomy" id="72036"/>
    <lineage>
        <taxon>Eukaryota</taxon>
        <taxon>Metazoa</taxon>
        <taxon>Ecdysozoa</taxon>
        <taxon>Arthropoda</taxon>
        <taxon>Crustacea</taxon>
        <taxon>Multicrustacea</taxon>
        <taxon>Hexanauplia</taxon>
        <taxon>Copepoda</taxon>
        <taxon>Siphonostomatoida</taxon>
        <taxon>Caligidae</taxon>
        <taxon>Lepeophtheirus</taxon>
    </lineage>
</organism>
<gene>
    <name evidence="7" type="ORF">LSAA_14906</name>
</gene>